<evidence type="ECO:0000256" key="1">
    <source>
        <dbReference type="ARBA" id="ARBA00005614"/>
    </source>
</evidence>
<dbReference type="RefSeq" id="WP_126039639.1">
    <property type="nucleotide sequence ID" value="NZ_CP034438.1"/>
</dbReference>
<evidence type="ECO:0000259" key="7">
    <source>
        <dbReference type="PROSITE" id="PS51160"/>
    </source>
</evidence>
<feature type="domain" description="Acylphosphatase-like" evidence="7">
    <location>
        <begin position="3"/>
        <end position="92"/>
    </location>
</feature>
<dbReference type="GO" id="GO:0003998">
    <property type="term" value="F:acylphosphatase activity"/>
    <property type="evidence" value="ECO:0007669"/>
    <property type="project" value="UniProtKB-EC"/>
</dbReference>
<feature type="active site" evidence="5">
    <location>
        <position position="36"/>
    </location>
</feature>
<comment type="similarity">
    <text evidence="1 6">Belongs to the acylphosphatase family.</text>
</comment>
<dbReference type="PANTHER" id="PTHR47268">
    <property type="entry name" value="ACYLPHOSPHATASE"/>
    <property type="match status" value="1"/>
</dbReference>
<gene>
    <name evidence="8" type="ORF">EJO69_04290</name>
</gene>
<reference evidence="8 9" key="1">
    <citation type="submission" date="2018-12" db="EMBL/GenBank/DDBJ databases">
        <title>Complete genome sequence of Flaviflexus salsibiostraticola KCTC 33148.</title>
        <authorList>
            <person name="Bae J.-W."/>
        </authorList>
    </citation>
    <scope>NUCLEOTIDE SEQUENCE [LARGE SCALE GENOMIC DNA]</scope>
    <source>
        <strain evidence="8 9">KCTC 33148</strain>
    </source>
</reference>
<dbReference type="AlphaFoldDB" id="A0A3Q8WUR6"/>
<evidence type="ECO:0000313" key="9">
    <source>
        <dbReference type="Proteomes" id="UP000270021"/>
    </source>
</evidence>
<accession>A0A3Q8WUR6</accession>
<dbReference type="OrthoDB" id="3182027at2"/>
<proteinExistence type="inferred from homology"/>
<evidence type="ECO:0000313" key="8">
    <source>
        <dbReference type="EMBL" id="AZN29613.1"/>
    </source>
</evidence>
<dbReference type="InterPro" id="IPR036046">
    <property type="entry name" value="Acylphosphatase-like_dom_sf"/>
</dbReference>
<feature type="active site" evidence="5">
    <location>
        <position position="18"/>
    </location>
</feature>
<dbReference type="KEGG" id="fsl:EJO69_04290"/>
<name>A0A3Q8WUR6_9ACTO</name>
<evidence type="ECO:0000256" key="4">
    <source>
        <dbReference type="ARBA" id="ARBA00047645"/>
    </source>
</evidence>
<keyword evidence="5" id="KW-0378">Hydrolase</keyword>
<dbReference type="InterPro" id="IPR017968">
    <property type="entry name" value="Acylphosphatase_CS"/>
</dbReference>
<dbReference type="Pfam" id="PF00708">
    <property type="entry name" value="Acylphosphatase"/>
    <property type="match status" value="1"/>
</dbReference>
<dbReference type="InterPro" id="IPR001792">
    <property type="entry name" value="Acylphosphatase-like_dom"/>
</dbReference>
<dbReference type="EC" id="3.6.1.7" evidence="2 5"/>
<dbReference type="EMBL" id="CP034438">
    <property type="protein sequence ID" value="AZN29613.1"/>
    <property type="molecule type" value="Genomic_DNA"/>
</dbReference>
<dbReference type="PANTHER" id="PTHR47268:SF4">
    <property type="entry name" value="ACYLPHOSPHATASE"/>
    <property type="match status" value="1"/>
</dbReference>
<evidence type="ECO:0000256" key="5">
    <source>
        <dbReference type="PROSITE-ProRule" id="PRU00520"/>
    </source>
</evidence>
<dbReference type="Gene3D" id="3.30.70.100">
    <property type="match status" value="1"/>
</dbReference>
<dbReference type="PROSITE" id="PS51160">
    <property type="entry name" value="ACYLPHOSPHATASE_3"/>
    <property type="match status" value="1"/>
</dbReference>
<dbReference type="PROSITE" id="PS00151">
    <property type="entry name" value="ACYLPHOSPHATASE_2"/>
    <property type="match status" value="1"/>
</dbReference>
<evidence type="ECO:0000256" key="3">
    <source>
        <dbReference type="ARBA" id="ARBA00015991"/>
    </source>
</evidence>
<dbReference type="PRINTS" id="PR00112">
    <property type="entry name" value="ACYLPHPHTASE"/>
</dbReference>
<protein>
    <recommendedName>
        <fullName evidence="3 5">acylphosphatase</fullName>
        <ecNumber evidence="2 5">3.6.1.7</ecNumber>
    </recommendedName>
</protein>
<dbReference type="Proteomes" id="UP000270021">
    <property type="component" value="Chromosome"/>
</dbReference>
<keyword evidence="9" id="KW-1185">Reference proteome</keyword>
<evidence type="ECO:0000256" key="2">
    <source>
        <dbReference type="ARBA" id="ARBA00012150"/>
    </source>
</evidence>
<dbReference type="InterPro" id="IPR020456">
    <property type="entry name" value="Acylphosphatase"/>
</dbReference>
<sequence>MRAAEATITGRVQGVGYRFAAVRRARELGLRGWVRNARDGTVRALIIGDDSAVAQMLDWCSSGPPAALVANVHAVERHPSDYADVTDFDLLP</sequence>
<evidence type="ECO:0000256" key="6">
    <source>
        <dbReference type="RuleBase" id="RU004168"/>
    </source>
</evidence>
<organism evidence="8 9">
    <name type="scientific">Flaviflexus salsibiostraticola</name>
    <dbReference type="NCBI Taxonomy" id="1282737"/>
    <lineage>
        <taxon>Bacteria</taxon>
        <taxon>Bacillati</taxon>
        <taxon>Actinomycetota</taxon>
        <taxon>Actinomycetes</taxon>
        <taxon>Actinomycetales</taxon>
        <taxon>Actinomycetaceae</taxon>
        <taxon>Flaviflexus</taxon>
    </lineage>
</organism>
<dbReference type="SUPFAM" id="SSF54975">
    <property type="entry name" value="Acylphosphatase/BLUF domain-like"/>
    <property type="match status" value="1"/>
</dbReference>
<comment type="catalytic activity">
    <reaction evidence="4 5">
        <text>an acyl phosphate + H2O = a carboxylate + phosphate + H(+)</text>
        <dbReference type="Rhea" id="RHEA:14965"/>
        <dbReference type="ChEBI" id="CHEBI:15377"/>
        <dbReference type="ChEBI" id="CHEBI:15378"/>
        <dbReference type="ChEBI" id="CHEBI:29067"/>
        <dbReference type="ChEBI" id="CHEBI:43474"/>
        <dbReference type="ChEBI" id="CHEBI:59918"/>
        <dbReference type="EC" id="3.6.1.7"/>
    </reaction>
</comment>